<accession>A0A158R0G6</accession>
<reference evidence="4" key="1">
    <citation type="submission" date="2016-04" db="UniProtKB">
        <authorList>
            <consortium name="WormBaseParasite"/>
        </authorList>
    </citation>
    <scope>IDENTIFICATION</scope>
</reference>
<feature type="compositionally biased region" description="Acidic residues" evidence="1">
    <location>
        <begin position="157"/>
        <end position="175"/>
    </location>
</feature>
<organism evidence="4">
    <name type="scientific">Nippostrongylus brasiliensis</name>
    <name type="common">Rat hookworm</name>
    <dbReference type="NCBI Taxonomy" id="27835"/>
    <lineage>
        <taxon>Eukaryota</taxon>
        <taxon>Metazoa</taxon>
        <taxon>Ecdysozoa</taxon>
        <taxon>Nematoda</taxon>
        <taxon>Chromadorea</taxon>
        <taxon>Rhabditida</taxon>
        <taxon>Rhabditina</taxon>
        <taxon>Rhabditomorpha</taxon>
        <taxon>Strongyloidea</taxon>
        <taxon>Heligmosomidae</taxon>
        <taxon>Nippostrongylus</taxon>
    </lineage>
</organism>
<feature type="compositionally biased region" description="Basic and acidic residues" evidence="1">
    <location>
        <begin position="78"/>
        <end position="89"/>
    </location>
</feature>
<keyword evidence="3" id="KW-1185">Reference proteome</keyword>
<reference evidence="2 3" key="2">
    <citation type="submission" date="2018-11" db="EMBL/GenBank/DDBJ databases">
        <authorList>
            <consortium name="Pathogen Informatics"/>
        </authorList>
    </citation>
    <scope>NUCLEOTIDE SEQUENCE [LARGE SCALE GENOMIC DNA]</scope>
</reference>
<feature type="region of interest" description="Disordered" evidence="1">
    <location>
        <begin position="152"/>
        <end position="260"/>
    </location>
</feature>
<dbReference type="AlphaFoldDB" id="A0A158R0G6"/>
<dbReference type="Proteomes" id="UP000271162">
    <property type="component" value="Unassembled WGS sequence"/>
</dbReference>
<protein>
    <submittedName>
        <fullName evidence="4">DUF4604 domain-containing protein</fullName>
    </submittedName>
</protein>
<feature type="compositionally biased region" description="Polar residues" evidence="1">
    <location>
        <begin position="190"/>
        <end position="203"/>
    </location>
</feature>
<gene>
    <name evidence="2" type="ORF">NBR_LOCUS11790</name>
</gene>
<sequence length="260" mass="30034">MEVLSSFTTSRLLQIARQQVTVAARGTDRPRTSQEPEVFFYDRHTCALLSRLYTEFNLHEHFQISPNDIFDHVHLSTEKQSRPQIEDTGKISTRPSRLDRDCRSMSRTEKTPITGDDEVERTFERLYNRYVRDDDSTAGSLAQENAKIRSFISHSEAEEEDSSEEELSPTEMDDSFAEKLQSLRQRKADTSVTPRGSTRNSPDATPKCSPMMLRKREERPSPSLVEEKTKEQPQKVENKTPAQEFREKHPDLEFKEGGLH</sequence>
<dbReference type="EMBL" id="UYSL01020601">
    <property type="protein sequence ID" value="VDL75379.1"/>
    <property type="molecule type" value="Genomic_DNA"/>
</dbReference>
<evidence type="ECO:0000256" key="1">
    <source>
        <dbReference type="SAM" id="MobiDB-lite"/>
    </source>
</evidence>
<evidence type="ECO:0000313" key="3">
    <source>
        <dbReference type="Proteomes" id="UP000271162"/>
    </source>
</evidence>
<feature type="compositionally biased region" description="Basic and acidic residues" evidence="1">
    <location>
        <begin position="96"/>
        <end position="110"/>
    </location>
</feature>
<name>A0A158R0G6_NIPBR</name>
<evidence type="ECO:0000313" key="4">
    <source>
        <dbReference type="WBParaSite" id="NBR_0001178901-mRNA-1"/>
    </source>
</evidence>
<feature type="region of interest" description="Disordered" evidence="1">
    <location>
        <begin position="78"/>
        <end position="117"/>
    </location>
</feature>
<evidence type="ECO:0000313" key="2">
    <source>
        <dbReference type="EMBL" id="VDL75379.1"/>
    </source>
</evidence>
<proteinExistence type="predicted"/>
<dbReference type="WBParaSite" id="NBR_0001178901-mRNA-1">
    <property type="protein sequence ID" value="NBR_0001178901-mRNA-1"/>
    <property type="gene ID" value="NBR_0001178901"/>
</dbReference>
<feature type="compositionally biased region" description="Basic and acidic residues" evidence="1">
    <location>
        <begin position="214"/>
        <end position="260"/>
    </location>
</feature>